<dbReference type="Pfam" id="PF07103">
    <property type="entry name" value="DUF1365"/>
    <property type="match status" value="1"/>
</dbReference>
<name>A0A5C4V7K9_9ACTN</name>
<reference evidence="2 3" key="1">
    <citation type="submission" date="2019-06" db="EMBL/GenBank/DDBJ databases">
        <title>Draft genome of Streptomyces sedi sp. JCM16909.</title>
        <authorList>
            <person name="Klykleung N."/>
            <person name="Tanasupawat S."/>
            <person name="Kudo T."/>
            <person name="Yuki M."/>
            <person name="Ohkuma M."/>
        </authorList>
    </citation>
    <scope>NUCLEOTIDE SEQUENCE [LARGE SCALE GENOMIC DNA]</scope>
    <source>
        <strain evidence="2 3">JCM 16909</strain>
    </source>
</reference>
<dbReference type="Pfam" id="PF02353">
    <property type="entry name" value="CMAS"/>
    <property type="match status" value="1"/>
</dbReference>
<feature type="region of interest" description="Disordered" evidence="1">
    <location>
        <begin position="144"/>
        <end position="180"/>
    </location>
</feature>
<dbReference type="SUPFAM" id="SSF53335">
    <property type="entry name" value="S-adenosyl-L-methionine-dependent methyltransferases"/>
    <property type="match status" value="1"/>
</dbReference>
<dbReference type="PANTHER" id="PTHR43667:SF2">
    <property type="entry name" value="FATTY ACID C-METHYL TRANSFERASE"/>
    <property type="match status" value="1"/>
</dbReference>
<dbReference type="InterPro" id="IPR029063">
    <property type="entry name" value="SAM-dependent_MTases_sf"/>
</dbReference>
<proteinExistence type="predicted"/>
<dbReference type="OrthoDB" id="9782855at2"/>
<evidence type="ECO:0000313" key="2">
    <source>
        <dbReference type="EMBL" id="TNM31813.1"/>
    </source>
</evidence>
<dbReference type="CDD" id="cd02440">
    <property type="entry name" value="AdoMet_MTases"/>
    <property type="match status" value="1"/>
</dbReference>
<dbReference type="EMBL" id="VDGT01000005">
    <property type="protein sequence ID" value="TNM31813.1"/>
    <property type="molecule type" value="Genomic_DNA"/>
</dbReference>
<gene>
    <name evidence="2" type="ORF">FH715_08355</name>
</gene>
<protein>
    <submittedName>
        <fullName evidence="2">DUF1365 family protein</fullName>
    </submittedName>
</protein>
<dbReference type="InterPro" id="IPR050723">
    <property type="entry name" value="CFA/CMAS"/>
</dbReference>
<dbReference type="Gene3D" id="3.40.50.150">
    <property type="entry name" value="Vaccinia Virus protein VP39"/>
    <property type="match status" value="1"/>
</dbReference>
<evidence type="ECO:0000313" key="3">
    <source>
        <dbReference type="Proteomes" id="UP000311713"/>
    </source>
</evidence>
<organism evidence="2 3">
    <name type="scientific">Streptomyces sedi</name>
    <dbReference type="NCBI Taxonomy" id="555059"/>
    <lineage>
        <taxon>Bacteria</taxon>
        <taxon>Bacillati</taxon>
        <taxon>Actinomycetota</taxon>
        <taxon>Actinomycetes</taxon>
        <taxon>Kitasatosporales</taxon>
        <taxon>Streptomycetaceae</taxon>
        <taxon>Streptomyces</taxon>
    </lineage>
</organism>
<sequence>MLAHARVLGHVFNPLTVYWCHRADSTLACVVAEVHNTYGQRHRYLLHPDESGAAHTAKEFHVSPFFPVDGAYRLRLPPPGERLALSVRLDRAGGPAFVATVRGTARRADAAGLLRAWLRNPASTLAVSAHIRWHGVRLWLRGLPVRPRPSGPAPQTHPREGTEGNPVSTTHPHRPTPVDAARWPDVARVPAVSPARAATTRALVRRALRGLELRVSTAGGPPAGASGPLLEIADPGAFHARLGRHGLIGFGESYLAREWDSPELVPLLTELAVNAATLVPGPLQRLRRLWAVRQPPAARNTPDDARRNIGHHYDLSNELFALFLDPTLSYSSALFDALPAAEDALPAAQHRKIDRLLDLARVGPGTRLLEIGTGWGELALRAAARGATVHTVTLSEEQLLLARRRIADAGHAGRVTVALADYRQLEGRYDAVVSVEMIEAVGARHWPTYFRVLDRLTAPGGRVALQAIVMPHDRMLASRSTHTWVQKYVFPGGLLPSREALTALTARHTRLTPARDDGFGAHYAETLRLWRERFAARRAQVLALGFDETFLRMWTLYLAYSEAGFRSGYLDVRQLLLTDPRTGGTR</sequence>
<dbReference type="InterPro" id="IPR010775">
    <property type="entry name" value="DUF1365"/>
</dbReference>
<accession>A0A5C4V7K9</accession>
<comment type="caution">
    <text evidence="2">The sequence shown here is derived from an EMBL/GenBank/DDBJ whole genome shotgun (WGS) entry which is preliminary data.</text>
</comment>
<evidence type="ECO:0000256" key="1">
    <source>
        <dbReference type="SAM" id="MobiDB-lite"/>
    </source>
</evidence>
<dbReference type="AlphaFoldDB" id="A0A5C4V7K9"/>
<dbReference type="Proteomes" id="UP000311713">
    <property type="component" value="Unassembled WGS sequence"/>
</dbReference>
<keyword evidence="3" id="KW-1185">Reference proteome</keyword>
<dbReference type="PANTHER" id="PTHR43667">
    <property type="entry name" value="CYCLOPROPANE-FATTY-ACYL-PHOSPHOLIPID SYNTHASE"/>
    <property type="match status" value="1"/>
</dbReference>